<evidence type="ECO:0000256" key="1">
    <source>
        <dbReference type="SAM" id="MobiDB-lite"/>
    </source>
</evidence>
<evidence type="ECO:0000313" key="2">
    <source>
        <dbReference type="EMBL" id="KAG5666872.1"/>
    </source>
</evidence>
<comment type="caution">
    <text evidence="2">The sequence shown here is derived from an EMBL/GenBank/DDBJ whole genome shotgun (WGS) entry which is preliminary data.</text>
</comment>
<accession>A0A9J6BBD1</accession>
<dbReference type="EMBL" id="JADBJN010000004">
    <property type="protein sequence ID" value="KAG5666872.1"/>
    <property type="molecule type" value="Genomic_DNA"/>
</dbReference>
<proteinExistence type="predicted"/>
<keyword evidence="3" id="KW-1185">Reference proteome</keyword>
<evidence type="ECO:0000313" key="3">
    <source>
        <dbReference type="Proteomes" id="UP001107558"/>
    </source>
</evidence>
<feature type="compositionally biased region" description="Polar residues" evidence="1">
    <location>
        <begin position="18"/>
        <end position="27"/>
    </location>
</feature>
<dbReference type="Proteomes" id="UP001107558">
    <property type="component" value="Chromosome 4"/>
</dbReference>
<name>A0A9J6BBD1_POLVA</name>
<sequence>MSQIARDSGIVADDDSSETSSMRANEDYSQLSYVQRLRKRFELLSKENEREFHSNCNWWLEDEDQRKCDSTSFNPPEITLDTVEDEDDEVFESADDIEEEIEAQYVRHHQNKLTLSRPGSITSQISNISTTSKLFNIVKELIENERKLRSIFKE</sequence>
<dbReference type="AlphaFoldDB" id="A0A9J6BBD1"/>
<feature type="region of interest" description="Disordered" evidence="1">
    <location>
        <begin position="1"/>
        <end position="27"/>
    </location>
</feature>
<gene>
    <name evidence="2" type="ORF">PVAND_014880</name>
</gene>
<organism evidence="2 3">
    <name type="scientific">Polypedilum vanderplanki</name>
    <name type="common">Sleeping chironomid midge</name>
    <dbReference type="NCBI Taxonomy" id="319348"/>
    <lineage>
        <taxon>Eukaryota</taxon>
        <taxon>Metazoa</taxon>
        <taxon>Ecdysozoa</taxon>
        <taxon>Arthropoda</taxon>
        <taxon>Hexapoda</taxon>
        <taxon>Insecta</taxon>
        <taxon>Pterygota</taxon>
        <taxon>Neoptera</taxon>
        <taxon>Endopterygota</taxon>
        <taxon>Diptera</taxon>
        <taxon>Nematocera</taxon>
        <taxon>Chironomoidea</taxon>
        <taxon>Chironomidae</taxon>
        <taxon>Chironominae</taxon>
        <taxon>Polypedilum</taxon>
        <taxon>Polypedilum</taxon>
    </lineage>
</organism>
<protein>
    <submittedName>
        <fullName evidence="2">Uncharacterized protein</fullName>
    </submittedName>
</protein>
<reference evidence="2" key="1">
    <citation type="submission" date="2021-03" db="EMBL/GenBank/DDBJ databases">
        <title>Chromosome level genome of the anhydrobiotic midge Polypedilum vanderplanki.</title>
        <authorList>
            <person name="Yoshida Y."/>
            <person name="Kikawada T."/>
            <person name="Gusev O."/>
        </authorList>
    </citation>
    <scope>NUCLEOTIDE SEQUENCE</scope>
    <source>
        <strain evidence="2">NIAS01</strain>
        <tissue evidence="2">Whole body or cell culture</tissue>
    </source>
</reference>